<dbReference type="EMBL" id="MT740314">
    <property type="protein sequence ID" value="QOC67832.1"/>
    <property type="molecule type" value="Genomic_DNA"/>
</dbReference>
<name>A0A7U3VC12_9CAUD</name>
<organism evidence="1 2">
    <name type="scientific">Escherichia phage JEP1</name>
    <dbReference type="NCBI Taxonomy" id="2759218"/>
    <lineage>
        <taxon>Viruses</taxon>
        <taxon>Duplodnaviria</taxon>
        <taxon>Heunggongvirae</taxon>
        <taxon>Uroviricota</taxon>
        <taxon>Caudoviricetes</taxon>
        <taxon>Vequintavirinae</taxon>
        <taxon>Vequintavirus</taxon>
        <taxon>Vequintavirus JEP1</taxon>
    </lineage>
</organism>
<sequence>MIPALLVVESMQVRQIVMYKHSRDLENDAVFGDQMKELVKLIGRIEDKFDTKIYIDSKVFNHKIWTNLCVGLHGDKDVVNLVVIKFIVWQNKTINYYDPHLLVYPIKDLLEKEDCNAVI</sequence>
<evidence type="ECO:0000313" key="2">
    <source>
        <dbReference type="Proteomes" id="UP000594702"/>
    </source>
</evidence>
<keyword evidence="2" id="KW-1185">Reference proteome</keyword>
<reference evidence="1 2" key="1">
    <citation type="submission" date="2020-07" db="EMBL/GenBank/DDBJ databases">
        <authorList>
            <person name="Kim J."/>
            <person name="Ryu S."/>
            <person name="Jeon B."/>
        </authorList>
    </citation>
    <scope>NUCLEOTIDE SEQUENCE [LARGE SCALE GENOMIC DNA]</scope>
</reference>
<evidence type="ECO:0000313" key="1">
    <source>
        <dbReference type="EMBL" id="QOC67832.1"/>
    </source>
</evidence>
<protein>
    <submittedName>
        <fullName evidence="1">Uncharacterized protein</fullName>
    </submittedName>
</protein>
<proteinExistence type="predicted"/>
<dbReference type="Proteomes" id="UP000594702">
    <property type="component" value="Segment"/>
</dbReference>
<accession>A0A7U3VC12</accession>
<gene>
    <name evidence="1" type="ORF">JEP1_206</name>
</gene>